<dbReference type="SUPFAM" id="SSF48008">
    <property type="entry name" value="GntR ligand-binding domain-like"/>
    <property type="match status" value="1"/>
</dbReference>
<dbReference type="GO" id="GO:0003700">
    <property type="term" value="F:DNA-binding transcription factor activity"/>
    <property type="evidence" value="ECO:0007669"/>
    <property type="project" value="InterPro"/>
</dbReference>
<dbReference type="InterPro" id="IPR036390">
    <property type="entry name" value="WH_DNA-bd_sf"/>
</dbReference>
<gene>
    <name evidence="5" type="ORF">RISW2_00300</name>
</gene>
<comment type="caution">
    <text evidence="5">The sequence shown here is derived from an EMBL/GenBank/DDBJ whole genome shotgun (WGS) entry which is preliminary data.</text>
</comment>
<dbReference type="PANTHER" id="PTHR43537:SF53">
    <property type="entry name" value="HTH-TYPE TRANSCRIPTIONAL REPRESSOR NANR"/>
    <property type="match status" value="1"/>
</dbReference>
<dbReference type="AlphaFoldDB" id="X7FD59"/>
<dbReference type="PATRIC" id="fig|1449351.3.peg.58"/>
<reference evidence="5 6" key="1">
    <citation type="submission" date="2014-01" db="EMBL/GenBank/DDBJ databases">
        <title>Roseivivax isoporae LMG 25204 Genome Sequencing.</title>
        <authorList>
            <person name="Lai Q."/>
            <person name="Li G."/>
            <person name="Shao Z."/>
        </authorList>
    </citation>
    <scope>NUCLEOTIDE SEQUENCE [LARGE SCALE GENOMIC DNA]</scope>
    <source>
        <strain evidence="5 6">LMG 25204</strain>
    </source>
</reference>
<keyword evidence="2" id="KW-0238">DNA-binding</keyword>
<dbReference type="Gene3D" id="1.10.10.10">
    <property type="entry name" value="Winged helix-like DNA-binding domain superfamily/Winged helix DNA-binding domain"/>
    <property type="match status" value="1"/>
</dbReference>
<dbReference type="InterPro" id="IPR036388">
    <property type="entry name" value="WH-like_DNA-bd_sf"/>
</dbReference>
<dbReference type="RefSeq" id="WP_211238649.1">
    <property type="nucleotide sequence ID" value="NZ_JAME01000001.1"/>
</dbReference>
<evidence type="ECO:0000256" key="2">
    <source>
        <dbReference type="ARBA" id="ARBA00023125"/>
    </source>
</evidence>
<accession>X7FD59</accession>
<evidence type="ECO:0000259" key="4">
    <source>
        <dbReference type="PROSITE" id="PS50949"/>
    </source>
</evidence>
<dbReference type="InterPro" id="IPR008920">
    <property type="entry name" value="TF_FadR/GntR_C"/>
</dbReference>
<dbReference type="SMART" id="SM00345">
    <property type="entry name" value="HTH_GNTR"/>
    <property type="match status" value="1"/>
</dbReference>
<keyword evidence="1" id="KW-0805">Transcription regulation</keyword>
<dbReference type="PANTHER" id="PTHR43537">
    <property type="entry name" value="TRANSCRIPTIONAL REGULATOR, GNTR FAMILY"/>
    <property type="match status" value="1"/>
</dbReference>
<dbReference type="Pfam" id="PF00392">
    <property type="entry name" value="GntR"/>
    <property type="match status" value="1"/>
</dbReference>
<dbReference type="PROSITE" id="PS50949">
    <property type="entry name" value="HTH_GNTR"/>
    <property type="match status" value="1"/>
</dbReference>
<name>X7FD59_9RHOB</name>
<dbReference type="GO" id="GO:0003677">
    <property type="term" value="F:DNA binding"/>
    <property type="evidence" value="ECO:0007669"/>
    <property type="project" value="UniProtKB-KW"/>
</dbReference>
<evidence type="ECO:0000313" key="5">
    <source>
        <dbReference type="EMBL" id="ETX30852.1"/>
    </source>
</evidence>
<dbReference type="InterPro" id="IPR000524">
    <property type="entry name" value="Tscrpt_reg_HTH_GntR"/>
</dbReference>
<dbReference type="CDD" id="cd07377">
    <property type="entry name" value="WHTH_GntR"/>
    <property type="match status" value="1"/>
</dbReference>
<dbReference type="InterPro" id="IPR011711">
    <property type="entry name" value="GntR_C"/>
</dbReference>
<dbReference type="Pfam" id="PF07729">
    <property type="entry name" value="FCD"/>
    <property type="match status" value="1"/>
</dbReference>
<dbReference type="eggNOG" id="COG1802">
    <property type="taxonomic scope" value="Bacteria"/>
</dbReference>
<keyword evidence="3" id="KW-0804">Transcription</keyword>
<dbReference type="Gene3D" id="1.20.120.530">
    <property type="entry name" value="GntR ligand-binding domain-like"/>
    <property type="match status" value="1"/>
</dbReference>
<protein>
    <submittedName>
        <fullName evidence="5">Transcriptional regulator</fullName>
    </submittedName>
</protein>
<proteinExistence type="predicted"/>
<keyword evidence="6" id="KW-1185">Reference proteome</keyword>
<dbReference type="STRING" id="1449351.RISW2_00300"/>
<evidence type="ECO:0000256" key="3">
    <source>
        <dbReference type="ARBA" id="ARBA00023163"/>
    </source>
</evidence>
<sequence length="228" mass="25079">MSPSETSTDTPQTEVYNRIWRAIADRKMRPGTRLKEEQLAEIFSVSRARIRHALTALQHDGLVTIVPHRGAFVAQPSIEEARDIFFARRTIETQLAARLCAAATPDTVARLERHVQSERAALAAGDTRTAIRLSGGFHLLVGELAGSPYLWEVLRDLVSRTSLIIAMYQVRTGTDCGPDEHAEIVAAITRGDAARATDLMVHHLEHLEGSLDLDQDSIAGGDLKDILL</sequence>
<dbReference type="SMART" id="SM00895">
    <property type="entry name" value="FCD"/>
    <property type="match status" value="1"/>
</dbReference>
<dbReference type="Proteomes" id="UP000023430">
    <property type="component" value="Unassembled WGS sequence"/>
</dbReference>
<dbReference type="SUPFAM" id="SSF46785">
    <property type="entry name" value="Winged helix' DNA-binding domain"/>
    <property type="match status" value="1"/>
</dbReference>
<feature type="domain" description="HTH gntR-type" evidence="4">
    <location>
        <begin position="9"/>
        <end position="76"/>
    </location>
</feature>
<dbReference type="EMBL" id="JAME01000001">
    <property type="protein sequence ID" value="ETX30852.1"/>
    <property type="molecule type" value="Genomic_DNA"/>
</dbReference>
<organism evidence="5 6">
    <name type="scientific">Roseivivax isoporae LMG 25204</name>
    <dbReference type="NCBI Taxonomy" id="1449351"/>
    <lineage>
        <taxon>Bacteria</taxon>
        <taxon>Pseudomonadati</taxon>
        <taxon>Pseudomonadota</taxon>
        <taxon>Alphaproteobacteria</taxon>
        <taxon>Rhodobacterales</taxon>
        <taxon>Roseobacteraceae</taxon>
        <taxon>Roseivivax</taxon>
    </lineage>
</organism>
<evidence type="ECO:0000256" key="1">
    <source>
        <dbReference type="ARBA" id="ARBA00023015"/>
    </source>
</evidence>
<evidence type="ECO:0000313" key="6">
    <source>
        <dbReference type="Proteomes" id="UP000023430"/>
    </source>
</evidence>